<feature type="compositionally biased region" description="Polar residues" evidence="4">
    <location>
        <begin position="578"/>
        <end position="593"/>
    </location>
</feature>
<dbReference type="InterPro" id="IPR011992">
    <property type="entry name" value="EF-hand-dom_pair"/>
</dbReference>
<feature type="compositionally biased region" description="Acidic residues" evidence="4">
    <location>
        <begin position="594"/>
        <end position="612"/>
    </location>
</feature>
<evidence type="ECO:0000256" key="3">
    <source>
        <dbReference type="ARBA" id="ARBA00022837"/>
    </source>
</evidence>
<dbReference type="PROSITE" id="PS00018">
    <property type="entry name" value="EF_HAND_1"/>
    <property type="match status" value="2"/>
</dbReference>
<feature type="compositionally biased region" description="Low complexity" evidence="4">
    <location>
        <begin position="474"/>
        <end position="495"/>
    </location>
</feature>
<feature type="domain" description="EF-hand" evidence="5">
    <location>
        <begin position="160"/>
        <end position="195"/>
    </location>
</feature>
<dbReference type="GO" id="GO:0005509">
    <property type="term" value="F:calcium ion binding"/>
    <property type="evidence" value="ECO:0007669"/>
    <property type="project" value="InterPro"/>
</dbReference>
<feature type="compositionally biased region" description="Basic and acidic residues" evidence="4">
    <location>
        <begin position="463"/>
        <end position="473"/>
    </location>
</feature>
<evidence type="ECO:0000256" key="4">
    <source>
        <dbReference type="SAM" id="MobiDB-lite"/>
    </source>
</evidence>
<keyword evidence="1" id="KW-0479">Metal-binding</keyword>
<feature type="region of interest" description="Disordered" evidence="4">
    <location>
        <begin position="460"/>
        <end position="498"/>
    </location>
</feature>
<dbReference type="AlphaFoldDB" id="A0AA36D407"/>
<organism evidence="6 7">
    <name type="scientific">Mesorhabditis spiculigera</name>
    <dbReference type="NCBI Taxonomy" id="96644"/>
    <lineage>
        <taxon>Eukaryota</taxon>
        <taxon>Metazoa</taxon>
        <taxon>Ecdysozoa</taxon>
        <taxon>Nematoda</taxon>
        <taxon>Chromadorea</taxon>
        <taxon>Rhabditida</taxon>
        <taxon>Rhabditina</taxon>
        <taxon>Rhabditomorpha</taxon>
        <taxon>Rhabditoidea</taxon>
        <taxon>Rhabditidae</taxon>
        <taxon>Mesorhabditinae</taxon>
        <taxon>Mesorhabditis</taxon>
    </lineage>
</organism>
<feature type="region of interest" description="Disordered" evidence="4">
    <location>
        <begin position="552"/>
        <end position="612"/>
    </location>
</feature>
<dbReference type="SMART" id="SM00054">
    <property type="entry name" value="EFh"/>
    <property type="match status" value="9"/>
</dbReference>
<dbReference type="EMBL" id="CATQJA010002662">
    <property type="protein sequence ID" value="CAJ0580663.1"/>
    <property type="molecule type" value="Genomic_DNA"/>
</dbReference>
<dbReference type="GO" id="GO:0017156">
    <property type="term" value="P:calcium-ion regulated exocytosis"/>
    <property type="evidence" value="ECO:0007669"/>
    <property type="project" value="TreeGrafter"/>
</dbReference>
<evidence type="ECO:0000259" key="5">
    <source>
        <dbReference type="PROSITE" id="PS50222"/>
    </source>
</evidence>
<dbReference type="SUPFAM" id="SSF47473">
    <property type="entry name" value="EF-hand"/>
    <property type="match status" value="3"/>
</dbReference>
<reference evidence="6" key="1">
    <citation type="submission" date="2023-06" db="EMBL/GenBank/DDBJ databases">
        <authorList>
            <person name="Delattre M."/>
        </authorList>
    </citation>
    <scope>NUCLEOTIDE SEQUENCE</scope>
    <source>
        <strain evidence="6">AF72</strain>
    </source>
</reference>
<dbReference type="Gene3D" id="1.10.238.10">
    <property type="entry name" value="EF-hand"/>
    <property type="match status" value="5"/>
</dbReference>
<keyword evidence="2" id="KW-0677">Repeat</keyword>
<dbReference type="InterPro" id="IPR018247">
    <property type="entry name" value="EF_Hand_1_Ca_BS"/>
</dbReference>
<evidence type="ECO:0000313" key="6">
    <source>
        <dbReference type="EMBL" id="CAJ0580663.1"/>
    </source>
</evidence>
<dbReference type="Proteomes" id="UP001177023">
    <property type="component" value="Unassembled WGS sequence"/>
</dbReference>
<gene>
    <name evidence="6" type="ORF">MSPICULIGERA_LOCUS18855</name>
</gene>
<evidence type="ECO:0000256" key="2">
    <source>
        <dbReference type="ARBA" id="ARBA00022737"/>
    </source>
</evidence>
<dbReference type="GO" id="GO:0005783">
    <property type="term" value="C:endoplasmic reticulum"/>
    <property type="evidence" value="ECO:0007669"/>
    <property type="project" value="TreeGrafter"/>
</dbReference>
<keyword evidence="3" id="KW-0106">Calcium</keyword>
<dbReference type="Pfam" id="PF13202">
    <property type="entry name" value="EF-hand_5"/>
    <property type="match status" value="3"/>
</dbReference>
<evidence type="ECO:0000256" key="1">
    <source>
        <dbReference type="ARBA" id="ARBA00022723"/>
    </source>
</evidence>
<sequence length="649" mass="71581">MRPRIFALLIGIAVALPIAEKNGNNKAIELTVDLNGDGEMSLSEVQYAAFVHHGLGGTVVEDLFKQADRNQNKFLDAEEFNSIKPLVLAKAENAAAHYMQNVDTDRNSMLSLKEAQAYILKEYGIGARDVERVWKMVETDPEAEMAAATFSKLRRRIRGMSIRLARQVMKTADLNSDGHISREEAQAIAFEQEGIGAGDVNQIFMSVDDNGDNELNAPEFADFERIVRARAVGTSEKALKLMDVDNTGTITLNEARQIAFEHYGFGDKLLSQFFAQADENEDGQLNAVEFAGFRSVIRARAVLNAIEALKAADLDGDGFVSRLEAEEKTHREDDLEPSVTNSLFTIADQNKSGKLDKVELADFLRLARLSAIKFAADHFKEFDNNQDAQVTIDELSDLITAKYSLPPEVSATIFQKVDVDGDHSLTPAEIVDFRHEVREYVSKRPDSSIPEEQNILITTTSRPEVDKQERVSTDEITSTTTTTTTNKSTASSTTTVEPEKILMDETQNEIVPEVEPAGGFIEDMEPTEPLEKPIEPVETTSPIMTTTTVLITTTTTTPTTTTEHPKPTTTRKRPTAGKPSTSKTSKAPNSDSGSEMEEIVEYVDANDDGPAEETIEYVEEVADPKDTKGVQVQTDDSVMEVVKEDVEVN</sequence>
<comment type="caution">
    <text evidence="6">The sequence shown here is derived from an EMBL/GenBank/DDBJ whole genome shotgun (WGS) entry which is preliminary data.</text>
</comment>
<name>A0AA36D407_9BILA</name>
<dbReference type="PROSITE" id="PS50222">
    <property type="entry name" value="EF_HAND_2"/>
    <property type="match status" value="3"/>
</dbReference>
<dbReference type="PANTHER" id="PTHR10827:SF98">
    <property type="entry name" value="45 KDA CALCIUM-BINDING PROTEIN"/>
    <property type="match status" value="1"/>
</dbReference>
<feature type="compositionally biased region" description="Low complexity" evidence="4">
    <location>
        <begin position="552"/>
        <end position="562"/>
    </location>
</feature>
<dbReference type="InterPro" id="IPR002048">
    <property type="entry name" value="EF_hand_dom"/>
</dbReference>
<evidence type="ECO:0000313" key="7">
    <source>
        <dbReference type="Proteomes" id="UP001177023"/>
    </source>
</evidence>
<keyword evidence="7" id="KW-1185">Reference proteome</keyword>
<feature type="non-terminal residue" evidence="6">
    <location>
        <position position="649"/>
    </location>
</feature>
<accession>A0AA36D407</accession>
<protein>
    <recommendedName>
        <fullName evidence="5">EF-hand domain-containing protein</fullName>
    </recommendedName>
</protein>
<dbReference type="PANTHER" id="PTHR10827">
    <property type="entry name" value="RETICULOCALBIN"/>
    <property type="match status" value="1"/>
</dbReference>
<feature type="domain" description="EF-hand" evidence="5">
    <location>
        <begin position="370"/>
        <end position="405"/>
    </location>
</feature>
<feature type="domain" description="EF-hand" evidence="5">
    <location>
        <begin position="230"/>
        <end position="265"/>
    </location>
</feature>
<proteinExistence type="predicted"/>